<evidence type="ECO:0000313" key="2">
    <source>
        <dbReference type="EMBL" id="TGN17570.1"/>
    </source>
</evidence>
<accession>A0A4R9LZI1</accession>
<proteinExistence type="predicted"/>
<feature type="signal peptide" evidence="1">
    <location>
        <begin position="1"/>
        <end position="19"/>
    </location>
</feature>
<sequence>MKKQTFFSLLALILFAANCAEFGKKKKDNDDLNSLLLVAAGAAGCPAEQSVSASPTVGRKFNLVPCSGDAVSALSVLGFNASNVAFAGGVIGTSDSSTILSKGSFNALDGREKTTIEVTYSINSVSGYLDVVMRSNSVNGAAFHITTTKVQTKAPNTGATADFTKTTNFALTSFTDNTLCLEMHKEGAGLHVLGWKTACASVNRAVPDFEEEDFGSNTGAQIGFRLSGATLKSFTAYDVVGTVTSFQ</sequence>
<feature type="chain" id="PRO_5020476930" description="Lipoprotein" evidence="1">
    <location>
        <begin position="20"/>
        <end position="247"/>
    </location>
</feature>
<evidence type="ECO:0000256" key="1">
    <source>
        <dbReference type="SAM" id="SignalP"/>
    </source>
</evidence>
<dbReference type="OrthoDB" id="345827at2"/>
<dbReference type="Proteomes" id="UP000298058">
    <property type="component" value="Unassembled WGS sequence"/>
</dbReference>
<keyword evidence="1" id="KW-0732">Signal</keyword>
<gene>
    <name evidence="2" type="ORF">EHS15_16155</name>
</gene>
<reference evidence="2" key="1">
    <citation type="journal article" date="2019" name="PLoS Negl. Trop. Dis.">
        <title>Revisiting the worldwide diversity of Leptospira species in the environment.</title>
        <authorList>
            <person name="Vincent A.T."/>
            <person name="Schiettekatte O."/>
            <person name="Bourhy P."/>
            <person name="Veyrier F.J."/>
            <person name="Picardeau M."/>
        </authorList>
    </citation>
    <scope>NUCLEOTIDE SEQUENCE [LARGE SCALE GENOMIC DNA]</scope>
    <source>
        <strain evidence="2">201300427</strain>
    </source>
</reference>
<organism evidence="2 3">
    <name type="scientific">Leptospira idonii</name>
    <dbReference type="NCBI Taxonomy" id="1193500"/>
    <lineage>
        <taxon>Bacteria</taxon>
        <taxon>Pseudomonadati</taxon>
        <taxon>Spirochaetota</taxon>
        <taxon>Spirochaetia</taxon>
        <taxon>Leptospirales</taxon>
        <taxon>Leptospiraceae</taxon>
        <taxon>Leptospira</taxon>
    </lineage>
</organism>
<dbReference type="AlphaFoldDB" id="A0A4R9LZI1"/>
<evidence type="ECO:0008006" key="4">
    <source>
        <dbReference type="Google" id="ProtNLM"/>
    </source>
</evidence>
<protein>
    <recommendedName>
        <fullName evidence="4">Lipoprotein</fullName>
    </recommendedName>
</protein>
<dbReference type="RefSeq" id="WP_135761628.1">
    <property type="nucleotide sequence ID" value="NZ_RQHW01000065.1"/>
</dbReference>
<evidence type="ECO:0000313" key="3">
    <source>
        <dbReference type="Proteomes" id="UP000298058"/>
    </source>
</evidence>
<dbReference type="EMBL" id="RQHW01000065">
    <property type="protein sequence ID" value="TGN17570.1"/>
    <property type="molecule type" value="Genomic_DNA"/>
</dbReference>
<name>A0A4R9LZI1_9LEPT</name>
<comment type="caution">
    <text evidence="2">The sequence shown here is derived from an EMBL/GenBank/DDBJ whole genome shotgun (WGS) entry which is preliminary data.</text>
</comment>
<keyword evidence="3" id="KW-1185">Reference proteome</keyword>